<gene>
    <name evidence="1" type="ORF">GCM10010911_15740</name>
</gene>
<dbReference type="PANTHER" id="PTHR35802">
    <property type="entry name" value="PROTEASE SYNTHASE AND SPORULATION PROTEIN PAI 2"/>
    <property type="match status" value="1"/>
</dbReference>
<dbReference type="InterPro" id="IPR012349">
    <property type="entry name" value="Split_barrel_FMN-bd"/>
</dbReference>
<dbReference type="Proteomes" id="UP000612456">
    <property type="component" value="Unassembled WGS sequence"/>
</dbReference>
<proteinExistence type="predicted"/>
<organism evidence="1 2">
    <name type="scientific">Paenibacillus nasutitermitis</name>
    <dbReference type="NCBI Taxonomy" id="1652958"/>
    <lineage>
        <taxon>Bacteria</taxon>
        <taxon>Bacillati</taxon>
        <taxon>Bacillota</taxon>
        <taxon>Bacilli</taxon>
        <taxon>Bacillales</taxon>
        <taxon>Paenibacillaceae</taxon>
        <taxon>Paenibacillus</taxon>
    </lineage>
</organism>
<dbReference type="PIRSF" id="PIRSF010372">
    <property type="entry name" value="PaiB"/>
    <property type="match status" value="1"/>
</dbReference>
<dbReference type="EMBL" id="BMHP01000001">
    <property type="protein sequence ID" value="GGD58735.1"/>
    <property type="molecule type" value="Genomic_DNA"/>
</dbReference>
<keyword evidence="2" id="KW-1185">Reference proteome</keyword>
<dbReference type="InterPro" id="IPR007396">
    <property type="entry name" value="TR_PAI2-type"/>
</dbReference>
<evidence type="ECO:0000313" key="2">
    <source>
        <dbReference type="Proteomes" id="UP000612456"/>
    </source>
</evidence>
<dbReference type="SUPFAM" id="SSF50475">
    <property type="entry name" value="FMN-binding split barrel"/>
    <property type="match status" value="1"/>
</dbReference>
<dbReference type="PANTHER" id="PTHR35802:SF1">
    <property type="entry name" value="PROTEASE SYNTHASE AND SPORULATION PROTEIN PAI 2"/>
    <property type="match status" value="1"/>
</dbReference>
<sequence length="191" mass="22209">MDFIEENSFGTLVSKTNRLTATHLPFLLQREGGEIYLYSHMAKANPQWNELNGEVLVIFSGPQSYISPSWYAEKEVPTWNYTAVHLYGEFHLINEREGLLDILTRTVDRYESSFAVPWSLNEVSEEYVNQLARHIVGFRIDITHYEAAWKLHQDYSVHTQKGVIKALENRHDENSRKIAGLMKRHNNISDN</sequence>
<reference evidence="1" key="2">
    <citation type="submission" date="2020-09" db="EMBL/GenBank/DDBJ databases">
        <authorList>
            <person name="Sun Q."/>
            <person name="Zhou Y."/>
        </authorList>
    </citation>
    <scope>NUCLEOTIDE SEQUENCE</scope>
    <source>
        <strain evidence="1">CGMCC 1.15178</strain>
    </source>
</reference>
<dbReference type="AlphaFoldDB" id="A0A917DPJ9"/>
<reference evidence="1" key="1">
    <citation type="journal article" date="2014" name="Int. J. Syst. Evol. Microbiol.">
        <title>Complete genome sequence of Corynebacterium casei LMG S-19264T (=DSM 44701T), isolated from a smear-ripened cheese.</title>
        <authorList>
            <consortium name="US DOE Joint Genome Institute (JGI-PGF)"/>
            <person name="Walter F."/>
            <person name="Albersmeier A."/>
            <person name="Kalinowski J."/>
            <person name="Ruckert C."/>
        </authorList>
    </citation>
    <scope>NUCLEOTIDE SEQUENCE</scope>
    <source>
        <strain evidence="1">CGMCC 1.15178</strain>
    </source>
</reference>
<dbReference type="Pfam" id="PF04299">
    <property type="entry name" value="FMN_bind_2"/>
    <property type="match status" value="1"/>
</dbReference>
<protein>
    <submittedName>
        <fullName evidence="1">Transcriptional regulator</fullName>
    </submittedName>
</protein>
<accession>A0A917DPJ9</accession>
<dbReference type="Gene3D" id="2.30.110.10">
    <property type="entry name" value="Electron Transport, Fmn-binding Protein, Chain A"/>
    <property type="match status" value="1"/>
</dbReference>
<name>A0A917DPJ9_9BACL</name>
<evidence type="ECO:0000313" key="1">
    <source>
        <dbReference type="EMBL" id="GGD58735.1"/>
    </source>
</evidence>
<comment type="caution">
    <text evidence="1">The sequence shown here is derived from an EMBL/GenBank/DDBJ whole genome shotgun (WGS) entry which is preliminary data.</text>
</comment>